<dbReference type="FunFam" id="3.30.160.60:FF:000032">
    <property type="entry name" value="Krueppel-like factor 4"/>
    <property type="match status" value="1"/>
</dbReference>
<dbReference type="GO" id="GO:0005634">
    <property type="term" value="C:nucleus"/>
    <property type="evidence" value="ECO:0007669"/>
    <property type="project" value="UniProtKB-SubCell"/>
</dbReference>
<evidence type="ECO:0000256" key="8">
    <source>
        <dbReference type="ARBA" id="ARBA00023163"/>
    </source>
</evidence>
<comment type="subcellular location">
    <subcellularLocation>
        <location evidence="1">Nucleus</location>
    </subcellularLocation>
</comment>
<keyword evidence="8" id="KW-0804">Transcription</keyword>
<feature type="domain" description="C2H2-type" evidence="11">
    <location>
        <begin position="409"/>
        <end position="436"/>
    </location>
</feature>
<gene>
    <name evidence="12" type="ORF">GWI33_009804</name>
</gene>
<sequence length="468" mass="53807">MSTLDENLPVRNIEEVVCSFGGTLKQEQEEEDPERNLSGKIAFHGSGNARGIIPCVLTPPVREPVAPIETGTLQENGSFLRREIVKIAGVRCDFCQKLDHQGTVELHTFEKALALIALKKLRPLLRIDQKSITTDYKIRRLCGPCFKNLYVFRDRVKSFLERKRDEKKRRAMEGNDHGYQCLCPSCKSKYGALPVLLKGIEEQHKIESSQQVVDQSTVGQPYQAYMGFDYSPDVSVMTTHMVNDYSTPIHQTVKYETEIKTEPSVSQHSYQKQLPFYPMDDTYLIPQAFQTSNVDYSTPLKTDPFPSTSMEQCTSSHANELNDFDINLFDSGYEHPNIEKAPLPTMLKDLENQNLSLDQPSTSTGFSGHSQSDDKLPRRTMTCVHCGKKFTHKGDFNKHLRKHTKEKPYKCSFCQKPFSHTSNLHRHERIHSGDRPYKCEFCDKCFNRTDKLESHKNSKFCKNRRRYK</sequence>
<dbReference type="GO" id="GO:0003677">
    <property type="term" value="F:DNA binding"/>
    <property type="evidence" value="ECO:0007669"/>
    <property type="project" value="UniProtKB-KW"/>
</dbReference>
<proteinExistence type="predicted"/>
<keyword evidence="5" id="KW-0862">Zinc</keyword>
<dbReference type="AlphaFoldDB" id="A0A834ISP4"/>
<organism evidence="12 13">
    <name type="scientific">Rhynchophorus ferrugineus</name>
    <name type="common">Red palm weevil</name>
    <name type="synonym">Curculio ferrugineus</name>
    <dbReference type="NCBI Taxonomy" id="354439"/>
    <lineage>
        <taxon>Eukaryota</taxon>
        <taxon>Metazoa</taxon>
        <taxon>Ecdysozoa</taxon>
        <taxon>Arthropoda</taxon>
        <taxon>Hexapoda</taxon>
        <taxon>Insecta</taxon>
        <taxon>Pterygota</taxon>
        <taxon>Neoptera</taxon>
        <taxon>Endopterygota</taxon>
        <taxon>Coleoptera</taxon>
        <taxon>Polyphaga</taxon>
        <taxon>Cucujiformia</taxon>
        <taxon>Curculionidae</taxon>
        <taxon>Dryophthorinae</taxon>
        <taxon>Rhynchophorus</taxon>
    </lineage>
</organism>
<accession>A0A834ISP4</accession>
<dbReference type="PANTHER" id="PTHR16515">
    <property type="entry name" value="PR DOMAIN ZINC FINGER PROTEIN"/>
    <property type="match status" value="1"/>
</dbReference>
<evidence type="ECO:0000256" key="7">
    <source>
        <dbReference type="ARBA" id="ARBA00023125"/>
    </source>
</evidence>
<keyword evidence="7" id="KW-0238">DNA-binding</keyword>
<keyword evidence="6" id="KW-0805">Transcription regulation</keyword>
<evidence type="ECO:0000256" key="2">
    <source>
        <dbReference type="ARBA" id="ARBA00022723"/>
    </source>
</evidence>
<dbReference type="EMBL" id="JAACXV010000043">
    <property type="protein sequence ID" value="KAF7285829.1"/>
    <property type="molecule type" value="Genomic_DNA"/>
</dbReference>
<dbReference type="PANTHER" id="PTHR16515:SF49">
    <property type="entry name" value="GASTRULA ZINC FINGER PROTEIN XLCGF49.1-LIKE-RELATED"/>
    <property type="match status" value="1"/>
</dbReference>
<dbReference type="Gene3D" id="3.30.160.60">
    <property type="entry name" value="Classic Zinc Finger"/>
    <property type="match status" value="3"/>
</dbReference>
<evidence type="ECO:0000313" key="12">
    <source>
        <dbReference type="EMBL" id="KAF7285829.1"/>
    </source>
</evidence>
<protein>
    <recommendedName>
        <fullName evidence="11">C2H2-type domain-containing protein</fullName>
    </recommendedName>
</protein>
<evidence type="ECO:0000256" key="10">
    <source>
        <dbReference type="PROSITE-ProRule" id="PRU00042"/>
    </source>
</evidence>
<dbReference type="GO" id="GO:0010468">
    <property type="term" value="P:regulation of gene expression"/>
    <property type="evidence" value="ECO:0007669"/>
    <property type="project" value="TreeGrafter"/>
</dbReference>
<keyword evidence="3" id="KW-0677">Repeat</keyword>
<evidence type="ECO:0000256" key="9">
    <source>
        <dbReference type="ARBA" id="ARBA00023242"/>
    </source>
</evidence>
<dbReference type="PROSITE" id="PS50157">
    <property type="entry name" value="ZINC_FINGER_C2H2_2"/>
    <property type="match status" value="3"/>
</dbReference>
<dbReference type="SUPFAM" id="SSF57667">
    <property type="entry name" value="beta-beta-alpha zinc fingers"/>
    <property type="match status" value="2"/>
</dbReference>
<evidence type="ECO:0000256" key="5">
    <source>
        <dbReference type="ARBA" id="ARBA00022833"/>
    </source>
</evidence>
<comment type="caution">
    <text evidence="12">The sequence shown here is derived from an EMBL/GenBank/DDBJ whole genome shotgun (WGS) entry which is preliminary data.</text>
</comment>
<feature type="domain" description="C2H2-type" evidence="11">
    <location>
        <begin position="437"/>
        <end position="456"/>
    </location>
</feature>
<evidence type="ECO:0000256" key="4">
    <source>
        <dbReference type="ARBA" id="ARBA00022771"/>
    </source>
</evidence>
<dbReference type="Pfam" id="PF00096">
    <property type="entry name" value="zf-C2H2"/>
    <property type="match status" value="2"/>
</dbReference>
<evidence type="ECO:0000313" key="13">
    <source>
        <dbReference type="Proteomes" id="UP000625711"/>
    </source>
</evidence>
<dbReference type="OrthoDB" id="6077919at2759"/>
<dbReference type="Proteomes" id="UP000625711">
    <property type="component" value="Unassembled WGS sequence"/>
</dbReference>
<keyword evidence="13" id="KW-1185">Reference proteome</keyword>
<dbReference type="InterPro" id="IPR036236">
    <property type="entry name" value="Znf_C2H2_sf"/>
</dbReference>
<dbReference type="GO" id="GO:0008270">
    <property type="term" value="F:zinc ion binding"/>
    <property type="evidence" value="ECO:0007669"/>
    <property type="project" value="UniProtKB-KW"/>
</dbReference>
<evidence type="ECO:0000256" key="6">
    <source>
        <dbReference type="ARBA" id="ARBA00023015"/>
    </source>
</evidence>
<dbReference type="InterPro" id="IPR013087">
    <property type="entry name" value="Znf_C2H2_type"/>
</dbReference>
<keyword evidence="4 10" id="KW-0863">Zinc-finger</keyword>
<evidence type="ECO:0000256" key="3">
    <source>
        <dbReference type="ARBA" id="ARBA00022737"/>
    </source>
</evidence>
<evidence type="ECO:0000256" key="1">
    <source>
        <dbReference type="ARBA" id="ARBA00004123"/>
    </source>
</evidence>
<dbReference type="PROSITE" id="PS00028">
    <property type="entry name" value="ZINC_FINGER_C2H2_1"/>
    <property type="match status" value="2"/>
</dbReference>
<feature type="domain" description="C2H2-type" evidence="11">
    <location>
        <begin position="381"/>
        <end position="408"/>
    </location>
</feature>
<keyword evidence="2" id="KW-0479">Metal-binding</keyword>
<keyword evidence="9" id="KW-0539">Nucleus</keyword>
<dbReference type="InterPro" id="IPR050331">
    <property type="entry name" value="Zinc_finger"/>
</dbReference>
<reference evidence="12" key="1">
    <citation type="submission" date="2020-08" db="EMBL/GenBank/DDBJ databases">
        <title>Genome sequencing and assembly of the red palm weevil Rhynchophorus ferrugineus.</title>
        <authorList>
            <person name="Dias G.B."/>
            <person name="Bergman C.M."/>
            <person name="Manee M."/>
        </authorList>
    </citation>
    <scope>NUCLEOTIDE SEQUENCE</scope>
    <source>
        <strain evidence="12">AA-2017</strain>
        <tissue evidence="12">Whole larva</tissue>
    </source>
</reference>
<name>A0A834ISP4_RHYFE</name>
<evidence type="ECO:0000259" key="11">
    <source>
        <dbReference type="PROSITE" id="PS50157"/>
    </source>
</evidence>
<dbReference type="SMART" id="SM00355">
    <property type="entry name" value="ZnF_C2H2"/>
    <property type="match status" value="3"/>
</dbReference>